<dbReference type="PANTHER" id="PTHR12703:SF4">
    <property type="entry name" value="TRANSMEMBRANE PROTEIN 33"/>
    <property type="match status" value="1"/>
</dbReference>
<proteinExistence type="inferred from homology"/>
<dbReference type="GO" id="GO:0016020">
    <property type="term" value="C:membrane"/>
    <property type="evidence" value="ECO:0007669"/>
    <property type="project" value="UniProtKB-SubCell"/>
</dbReference>
<evidence type="ECO:0000256" key="2">
    <source>
        <dbReference type="ARBA" id="ARBA00007322"/>
    </source>
</evidence>
<evidence type="ECO:0000256" key="4">
    <source>
        <dbReference type="ARBA" id="ARBA00022989"/>
    </source>
</evidence>
<evidence type="ECO:0000256" key="6">
    <source>
        <dbReference type="SAM" id="Phobius"/>
    </source>
</evidence>
<keyword evidence="4 6" id="KW-1133">Transmembrane helix</keyword>
<gene>
    <name evidence="7" type="ORF">TSAR_007493</name>
</gene>
<dbReference type="InterPro" id="IPR005344">
    <property type="entry name" value="TMEM33/Pom33"/>
</dbReference>
<evidence type="ECO:0000256" key="1">
    <source>
        <dbReference type="ARBA" id="ARBA00004141"/>
    </source>
</evidence>
<protein>
    <recommendedName>
        <fullName evidence="9">Krueppel homolog 2</fullName>
    </recommendedName>
</protein>
<dbReference type="GO" id="GO:0061024">
    <property type="term" value="P:membrane organization"/>
    <property type="evidence" value="ECO:0007669"/>
    <property type="project" value="TreeGrafter"/>
</dbReference>
<name>A0A232EN84_9HYME</name>
<comment type="subcellular location">
    <subcellularLocation>
        <location evidence="1">Membrane</location>
        <topology evidence="1">Multi-pass membrane protein</topology>
    </subcellularLocation>
</comment>
<feature type="transmembrane region" description="Helical" evidence="6">
    <location>
        <begin position="34"/>
        <end position="55"/>
    </location>
</feature>
<dbReference type="InterPro" id="IPR051645">
    <property type="entry name" value="PER33/POM33_regulator"/>
</dbReference>
<evidence type="ECO:0000313" key="7">
    <source>
        <dbReference type="EMBL" id="OXU19798.1"/>
    </source>
</evidence>
<evidence type="ECO:0008006" key="9">
    <source>
        <dbReference type="Google" id="ProtNLM"/>
    </source>
</evidence>
<comment type="similarity">
    <text evidence="2">Belongs to the PER33/POM33 family.</text>
</comment>
<organism evidence="7 8">
    <name type="scientific">Trichomalopsis sarcophagae</name>
    <dbReference type="NCBI Taxonomy" id="543379"/>
    <lineage>
        <taxon>Eukaryota</taxon>
        <taxon>Metazoa</taxon>
        <taxon>Ecdysozoa</taxon>
        <taxon>Arthropoda</taxon>
        <taxon>Hexapoda</taxon>
        <taxon>Insecta</taxon>
        <taxon>Pterygota</taxon>
        <taxon>Neoptera</taxon>
        <taxon>Endopterygota</taxon>
        <taxon>Hymenoptera</taxon>
        <taxon>Apocrita</taxon>
        <taxon>Proctotrupomorpha</taxon>
        <taxon>Chalcidoidea</taxon>
        <taxon>Pteromalidae</taxon>
        <taxon>Pteromalinae</taxon>
        <taxon>Trichomalopsis</taxon>
    </lineage>
</organism>
<dbReference type="AlphaFoldDB" id="A0A232EN84"/>
<accession>A0A232EN84</accession>
<dbReference type="STRING" id="543379.A0A232EN84"/>
<dbReference type="GO" id="GO:0071786">
    <property type="term" value="P:endoplasmic reticulum tubular network organization"/>
    <property type="evidence" value="ECO:0007669"/>
    <property type="project" value="TreeGrafter"/>
</dbReference>
<dbReference type="Pfam" id="PF03661">
    <property type="entry name" value="TMEM33_Pom33"/>
    <property type="match status" value="1"/>
</dbReference>
<evidence type="ECO:0000256" key="3">
    <source>
        <dbReference type="ARBA" id="ARBA00022692"/>
    </source>
</evidence>
<keyword evidence="8" id="KW-1185">Reference proteome</keyword>
<keyword evidence="3 6" id="KW-0812">Transmembrane</keyword>
<evidence type="ECO:0000313" key="8">
    <source>
        <dbReference type="Proteomes" id="UP000215335"/>
    </source>
</evidence>
<dbReference type="PANTHER" id="PTHR12703">
    <property type="entry name" value="TRANSMEMBRANE PROTEIN 33"/>
    <property type="match status" value="1"/>
</dbReference>
<comment type="caution">
    <text evidence="7">The sequence shown here is derived from an EMBL/GenBank/DDBJ whole genome shotgun (WGS) entry which is preliminary data.</text>
</comment>
<dbReference type="OrthoDB" id="5581259at2759"/>
<keyword evidence="5 6" id="KW-0472">Membrane</keyword>
<dbReference type="GO" id="GO:0005783">
    <property type="term" value="C:endoplasmic reticulum"/>
    <property type="evidence" value="ECO:0007669"/>
    <property type="project" value="TreeGrafter"/>
</dbReference>
<dbReference type="EMBL" id="NNAY01003205">
    <property type="protein sequence ID" value="OXU19798.1"/>
    <property type="molecule type" value="Genomic_DNA"/>
</dbReference>
<feature type="transmembrane region" description="Helical" evidence="6">
    <location>
        <begin position="117"/>
        <end position="142"/>
    </location>
</feature>
<reference evidence="7 8" key="1">
    <citation type="journal article" date="2017" name="Curr. Biol.">
        <title>The Evolution of Venom by Co-option of Single-Copy Genes.</title>
        <authorList>
            <person name="Martinson E.O."/>
            <person name="Mrinalini"/>
            <person name="Kelkar Y.D."/>
            <person name="Chang C.H."/>
            <person name="Werren J.H."/>
        </authorList>
    </citation>
    <scope>NUCLEOTIDE SEQUENCE [LARGE SCALE GENOMIC DNA]</scope>
    <source>
        <strain evidence="7 8">Alberta</strain>
        <tissue evidence="7">Whole body</tissue>
    </source>
</reference>
<feature type="transmembrane region" description="Helical" evidence="6">
    <location>
        <begin position="163"/>
        <end position="183"/>
    </location>
</feature>
<sequence>MEDTATSGTESTFTPIEKGWPVLKKQIIQDKIKVAQWAIRLVTILFTFAYLLPIFGSPYDAYYKVLLSCTATNILRLHQRLPRISFTREFLTTLFLEDSFHYLFYTSIFQYTSPVTLVIVPVFLFALLHSASYSLTLLDCLGQNSWWGARLLISLIEFQSRNILKLCALCEILVMPLTVLLIFTGRAGLLTPIVYYQFLQLRLASRRNPFTRNVFIEITNTFSTIAMKPSVPEILRRIIGSLVELMRRLTPVHQ</sequence>
<evidence type="ECO:0000256" key="5">
    <source>
        <dbReference type="ARBA" id="ARBA00023136"/>
    </source>
</evidence>
<dbReference type="Proteomes" id="UP000215335">
    <property type="component" value="Unassembled WGS sequence"/>
</dbReference>